<reference evidence="2" key="1">
    <citation type="journal article" date="2014" name="Front. Microbiol.">
        <title>High frequency of phylogenetically diverse reductive dehalogenase-homologous genes in deep subseafloor sedimentary metagenomes.</title>
        <authorList>
            <person name="Kawai M."/>
            <person name="Futagami T."/>
            <person name="Toyoda A."/>
            <person name="Takaki Y."/>
            <person name="Nishi S."/>
            <person name="Hori S."/>
            <person name="Arai W."/>
            <person name="Tsubouchi T."/>
            <person name="Morono Y."/>
            <person name="Uchiyama I."/>
            <person name="Ito T."/>
            <person name="Fujiyama A."/>
            <person name="Inagaki F."/>
            <person name="Takami H."/>
        </authorList>
    </citation>
    <scope>NUCLEOTIDE SEQUENCE</scope>
    <source>
        <strain evidence="2">Expedition CK06-06</strain>
    </source>
</reference>
<organism evidence="2">
    <name type="scientific">marine sediment metagenome</name>
    <dbReference type="NCBI Taxonomy" id="412755"/>
    <lineage>
        <taxon>unclassified sequences</taxon>
        <taxon>metagenomes</taxon>
        <taxon>ecological metagenomes</taxon>
    </lineage>
</organism>
<dbReference type="PANTHER" id="PTHR12110">
    <property type="entry name" value="HYDROXYPYRUVATE ISOMERASE"/>
    <property type="match status" value="1"/>
</dbReference>
<dbReference type="SUPFAM" id="SSF51658">
    <property type="entry name" value="Xylose isomerase-like"/>
    <property type="match status" value="1"/>
</dbReference>
<name>X0TMF0_9ZZZZ</name>
<sequence length="245" mass="27144">PKVLSAALKPYKLQIASAWLSVYFTEADGREKSLKAFAAHAKFLKAMGAKVIVVAECGHCIQGTQKPILGEKPRFTDKQWGMLVVGLEIIGKQAKDMGMKIVYHHHMGTGVQTRAEVDCLMKSTNPELVYLLADTGHITFSGGEALSLVKDYAPRIKHVHLKDIRSNVLKEVKEKGMCFLDAVRAGVFTVPGDGCIDYKPIFKALSEVKYEGWFVVEAEQDPARANPLEYAKKAYKYIVENTGIK</sequence>
<dbReference type="NCBIfam" id="TIGR04379">
    <property type="entry name" value="myo_inos_iolE"/>
    <property type="match status" value="1"/>
</dbReference>
<dbReference type="Gene3D" id="3.20.20.150">
    <property type="entry name" value="Divalent-metal-dependent TIM barrel enzymes"/>
    <property type="match status" value="1"/>
</dbReference>
<gene>
    <name evidence="2" type="ORF">S01H1_31292</name>
</gene>
<feature type="non-terminal residue" evidence="2">
    <location>
        <position position="1"/>
    </location>
</feature>
<proteinExistence type="predicted"/>
<dbReference type="PANTHER" id="PTHR12110:SF41">
    <property type="entry name" value="INOSOSE DEHYDRATASE"/>
    <property type="match status" value="1"/>
</dbReference>
<dbReference type="AlphaFoldDB" id="X0TMF0"/>
<dbReference type="InterPro" id="IPR030823">
    <property type="entry name" value="IolE/MocC"/>
</dbReference>
<evidence type="ECO:0000313" key="2">
    <source>
        <dbReference type="EMBL" id="GAF89312.1"/>
    </source>
</evidence>
<feature type="domain" description="Xylose isomerase-like TIM barrel" evidence="1">
    <location>
        <begin position="4"/>
        <end position="235"/>
    </location>
</feature>
<dbReference type="InterPro" id="IPR036237">
    <property type="entry name" value="Xyl_isomerase-like_sf"/>
</dbReference>
<comment type="caution">
    <text evidence="2">The sequence shown here is derived from an EMBL/GenBank/DDBJ whole genome shotgun (WGS) entry which is preliminary data.</text>
</comment>
<dbReference type="InterPro" id="IPR013022">
    <property type="entry name" value="Xyl_isomerase-like_TIM-brl"/>
</dbReference>
<dbReference type="Pfam" id="PF01261">
    <property type="entry name" value="AP_endonuc_2"/>
    <property type="match status" value="1"/>
</dbReference>
<accession>X0TMF0</accession>
<dbReference type="InterPro" id="IPR050312">
    <property type="entry name" value="IolE/XylAMocC-like"/>
</dbReference>
<evidence type="ECO:0000259" key="1">
    <source>
        <dbReference type="Pfam" id="PF01261"/>
    </source>
</evidence>
<dbReference type="EMBL" id="BARS01019297">
    <property type="protein sequence ID" value="GAF89312.1"/>
    <property type="molecule type" value="Genomic_DNA"/>
</dbReference>
<protein>
    <recommendedName>
        <fullName evidence="1">Xylose isomerase-like TIM barrel domain-containing protein</fullName>
    </recommendedName>
</protein>